<name>A0A7X2ILM2_9BURK</name>
<dbReference type="PANTHER" id="PTHR37419:SF8">
    <property type="entry name" value="TOXIN YJJJ"/>
    <property type="match status" value="1"/>
</dbReference>
<dbReference type="AlphaFoldDB" id="A0A7X2ILM2"/>
<dbReference type="InterPro" id="IPR012893">
    <property type="entry name" value="HipA-like_C"/>
</dbReference>
<gene>
    <name evidence="5" type="ORF">GJ700_11205</name>
</gene>
<comment type="similarity">
    <text evidence="1">Belongs to the HipA Ser/Thr kinase family.</text>
</comment>
<keyword evidence="6" id="KW-1185">Reference proteome</keyword>
<dbReference type="InterPro" id="IPR052028">
    <property type="entry name" value="HipA_Ser/Thr_kinase"/>
</dbReference>
<evidence type="ECO:0000256" key="3">
    <source>
        <dbReference type="ARBA" id="ARBA00022777"/>
    </source>
</evidence>
<keyword evidence="3" id="KW-0418">Kinase</keyword>
<evidence type="ECO:0000256" key="2">
    <source>
        <dbReference type="ARBA" id="ARBA00022679"/>
    </source>
</evidence>
<accession>A0A7X2ILM2</accession>
<keyword evidence="2" id="KW-0808">Transferase</keyword>
<organism evidence="5 6">
    <name type="scientific">Pseudoduganella rivuli</name>
    <dbReference type="NCBI Taxonomy" id="2666085"/>
    <lineage>
        <taxon>Bacteria</taxon>
        <taxon>Pseudomonadati</taxon>
        <taxon>Pseudomonadota</taxon>
        <taxon>Betaproteobacteria</taxon>
        <taxon>Burkholderiales</taxon>
        <taxon>Oxalobacteraceae</taxon>
        <taxon>Telluria group</taxon>
        <taxon>Pseudoduganella</taxon>
    </lineage>
</organism>
<comment type="caution">
    <text evidence="5">The sequence shown here is derived from an EMBL/GenBank/DDBJ whole genome shotgun (WGS) entry which is preliminary data.</text>
</comment>
<dbReference type="PANTHER" id="PTHR37419">
    <property type="entry name" value="SERINE/THREONINE-PROTEIN KINASE TOXIN HIPA"/>
    <property type="match status" value="1"/>
</dbReference>
<evidence type="ECO:0000313" key="6">
    <source>
        <dbReference type="Proteomes" id="UP000446768"/>
    </source>
</evidence>
<sequence>MGAKLECHLEIYADAGWRDCAIVTVDDPRAGGVRGRATFEYELDYVFSAGPAPAPVSLVLPVNTELRQTEHWPSFLYDLVPQGNGRKYLLGQLRLADDAAADFALICAGAFNPIGCIRVREAVAYFEQHAGRHAASNVEHGLTLAQILDRGEPFVERMLVHSMLAAGTTGIQGAAPKFLLTQDRAGLWHADGALPDAEAANHVIVKLPRGKAEADRKVLRNEAAYMRVARELGLRTAGEITLHGDMLFIPRFDRTVSGGSVLRHHQESAASIAGIVGFDMRPSQFDVLHALRKVVTDPQAETLEFLKRDVLNLAMRNTDNHARNTAVQVRDGVVRLTPLFDFAPMYLDPEGIARASRWYHPQGGNELQHWRNVLAALDVGDAERAALREGLAAFAEEVARLDAVMHAAGVEDDIVTYLRPSIAGQLRQLQELGVAHG</sequence>
<protein>
    <recommendedName>
        <fullName evidence="4">HipA-like C-terminal domain-containing protein</fullName>
    </recommendedName>
</protein>
<dbReference type="GO" id="GO:0004674">
    <property type="term" value="F:protein serine/threonine kinase activity"/>
    <property type="evidence" value="ECO:0007669"/>
    <property type="project" value="TreeGrafter"/>
</dbReference>
<dbReference type="Pfam" id="PF07804">
    <property type="entry name" value="HipA_C"/>
    <property type="match status" value="1"/>
</dbReference>
<dbReference type="EMBL" id="WKJJ01000006">
    <property type="protein sequence ID" value="MRV72282.1"/>
    <property type="molecule type" value="Genomic_DNA"/>
</dbReference>
<evidence type="ECO:0000313" key="5">
    <source>
        <dbReference type="EMBL" id="MRV72282.1"/>
    </source>
</evidence>
<reference evidence="5 6" key="1">
    <citation type="submission" date="2019-11" db="EMBL/GenBank/DDBJ databases">
        <title>Novel species isolated from a subtropical stream in China.</title>
        <authorList>
            <person name="Lu H."/>
        </authorList>
    </citation>
    <scope>NUCLEOTIDE SEQUENCE [LARGE SCALE GENOMIC DNA]</scope>
    <source>
        <strain evidence="5 6">FT92W</strain>
    </source>
</reference>
<feature type="domain" description="HipA-like C-terminal" evidence="4">
    <location>
        <begin position="170"/>
        <end position="387"/>
    </location>
</feature>
<evidence type="ECO:0000259" key="4">
    <source>
        <dbReference type="Pfam" id="PF07804"/>
    </source>
</evidence>
<dbReference type="Proteomes" id="UP000446768">
    <property type="component" value="Unassembled WGS sequence"/>
</dbReference>
<evidence type="ECO:0000256" key="1">
    <source>
        <dbReference type="ARBA" id="ARBA00010164"/>
    </source>
</evidence>
<dbReference type="GO" id="GO:0005829">
    <property type="term" value="C:cytosol"/>
    <property type="evidence" value="ECO:0007669"/>
    <property type="project" value="TreeGrafter"/>
</dbReference>
<proteinExistence type="inferred from homology"/>